<dbReference type="InterPro" id="IPR036600">
    <property type="entry name" value="PAH_sf"/>
</dbReference>
<dbReference type="PROSITE" id="PS51477">
    <property type="entry name" value="PAH"/>
    <property type="match status" value="1"/>
</dbReference>
<keyword evidence="2" id="KW-0678">Repressor</keyword>
<sequence>MRRSRVNANIGEAEALAFIMKVKYEFQDKREKYEEFLELMKDFKAQRIDTEAVKERVMELFKEHQYLISRFNIFMPSGHEISLPLDDDQQESDGLEFKDEHNDDELQGDGVALKDEQKNDEE</sequence>
<dbReference type="SUPFAM" id="SSF47762">
    <property type="entry name" value="PAH2 domain"/>
    <property type="match status" value="1"/>
</dbReference>
<reference evidence="10" key="4">
    <citation type="journal article" date="2018" name="Nat. Plants">
        <title>Whole-genome landscape of Medicago truncatula symbiotic genes.</title>
        <authorList>
            <person name="Pecrix Y."/>
            <person name="Staton S.E."/>
            <person name="Sallet E."/>
            <person name="Lelandais-Briere C."/>
            <person name="Moreau S."/>
            <person name="Carrere S."/>
            <person name="Blein T."/>
            <person name="Jardinaud M.F."/>
            <person name="Latrasse D."/>
            <person name="Zouine M."/>
            <person name="Zahm M."/>
            <person name="Kreplak J."/>
            <person name="Mayjonade B."/>
            <person name="Satge C."/>
            <person name="Perez M."/>
            <person name="Cauet S."/>
            <person name="Marande W."/>
            <person name="Chantry-Darmon C."/>
            <person name="Lopez-Roques C."/>
            <person name="Bouchez O."/>
            <person name="Berard A."/>
            <person name="Debelle F."/>
            <person name="Munos S."/>
            <person name="Bendahmane A."/>
            <person name="Berges H."/>
            <person name="Niebel A."/>
            <person name="Buitink J."/>
            <person name="Frugier F."/>
            <person name="Benhamed M."/>
            <person name="Crespi M."/>
            <person name="Gouzy J."/>
            <person name="Gamas P."/>
        </authorList>
    </citation>
    <scope>NUCLEOTIDE SEQUENCE [LARGE SCALE GENOMIC DNA]</scope>
    <source>
        <strain evidence="10">cv. Jemalong A17</strain>
    </source>
</reference>
<feature type="compositionally biased region" description="Basic and acidic residues" evidence="5">
    <location>
        <begin position="112"/>
        <end position="122"/>
    </location>
</feature>
<evidence type="ECO:0000256" key="2">
    <source>
        <dbReference type="ARBA" id="ARBA00022491"/>
    </source>
</evidence>
<keyword evidence="9" id="KW-1185">Reference proteome</keyword>
<reference evidence="7" key="5">
    <citation type="journal article" date="2018" name="Nat. Plants">
        <title>Whole-genome landscape of Medicago truncatula symbiotic genes.</title>
        <authorList>
            <person name="Pecrix Y."/>
            <person name="Gamas P."/>
            <person name="Carrere S."/>
        </authorList>
    </citation>
    <scope>NUCLEOTIDE SEQUENCE</scope>
    <source>
        <tissue evidence="7">Leaves</tissue>
    </source>
</reference>
<feature type="compositionally biased region" description="Acidic residues" evidence="5">
    <location>
        <begin position="85"/>
        <end position="94"/>
    </location>
</feature>
<evidence type="ECO:0000256" key="4">
    <source>
        <dbReference type="PROSITE-ProRule" id="PRU00810"/>
    </source>
</evidence>
<dbReference type="KEGG" id="mtr:11416202"/>
<dbReference type="OrthoDB" id="1420407at2759"/>
<dbReference type="eggNOG" id="KOG4204">
    <property type="taxonomic scope" value="Eukaryota"/>
</dbReference>
<evidence type="ECO:0000256" key="1">
    <source>
        <dbReference type="ARBA" id="ARBA00004123"/>
    </source>
</evidence>
<dbReference type="EMBL" id="PSQE01000001">
    <property type="protein sequence ID" value="RHN82061.1"/>
    <property type="molecule type" value="Genomic_DNA"/>
</dbReference>
<evidence type="ECO:0000313" key="9">
    <source>
        <dbReference type="Proteomes" id="UP000002051"/>
    </source>
</evidence>
<keyword evidence="3 4" id="KW-0539">Nucleus</keyword>
<dbReference type="GO" id="GO:0005634">
    <property type="term" value="C:nucleus"/>
    <property type="evidence" value="ECO:0007669"/>
    <property type="project" value="UniProtKB-SubCell"/>
</dbReference>
<dbReference type="HOGENOM" id="CLU_2149556_0_0_1"/>
<reference evidence="6 9" key="2">
    <citation type="journal article" date="2014" name="BMC Genomics">
        <title>An improved genome release (version Mt4.0) for the model legume Medicago truncatula.</title>
        <authorList>
            <person name="Tang H."/>
            <person name="Krishnakumar V."/>
            <person name="Bidwell S."/>
            <person name="Rosen B."/>
            <person name="Chan A."/>
            <person name="Zhou S."/>
            <person name="Gentzbittel L."/>
            <person name="Childs K.L."/>
            <person name="Yandell M."/>
            <person name="Gundlach H."/>
            <person name="Mayer K.F."/>
            <person name="Schwartz D.C."/>
            <person name="Town C.D."/>
        </authorList>
    </citation>
    <scope>GENOME REANNOTATION</scope>
    <source>
        <strain evidence="8 9">cv. Jemalong A17</strain>
    </source>
</reference>
<protein>
    <submittedName>
        <fullName evidence="6">Paired amphipathic helix protein</fullName>
    </submittedName>
    <submittedName>
        <fullName evidence="7">Putative transcription regulator Others family</fullName>
    </submittedName>
</protein>
<dbReference type="AlphaFoldDB" id="G7IE20"/>
<evidence type="ECO:0000313" key="6">
    <source>
        <dbReference type="EMBL" id="AES62690.1"/>
    </source>
</evidence>
<dbReference type="PaxDb" id="3880-AES62690"/>
<dbReference type="Gramene" id="rna6178">
    <property type="protein sequence ID" value="RHN82061.1"/>
    <property type="gene ID" value="gene6178"/>
</dbReference>
<feature type="region of interest" description="Disordered" evidence="5">
    <location>
        <begin position="82"/>
        <end position="122"/>
    </location>
</feature>
<gene>
    <name evidence="8" type="primary">11416202</name>
    <name evidence="6" type="ordered locus">MTR_1g104940</name>
    <name evidence="7" type="ORF">MtrunA17_Chr1g0205811</name>
</gene>
<dbReference type="Gene3D" id="1.20.1160.11">
    <property type="entry name" value="Paired amphipathic helix"/>
    <property type="match status" value="1"/>
</dbReference>
<dbReference type="InterPro" id="IPR039774">
    <property type="entry name" value="Sin3-like"/>
</dbReference>
<dbReference type="GO" id="GO:0003714">
    <property type="term" value="F:transcription corepressor activity"/>
    <property type="evidence" value="ECO:0007669"/>
    <property type="project" value="InterPro"/>
</dbReference>
<comment type="subcellular location">
    <subcellularLocation>
        <location evidence="1 4">Nucleus</location>
    </subcellularLocation>
</comment>
<evidence type="ECO:0000313" key="10">
    <source>
        <dbReference type="Proteomes" id="UP000265566"/>
    </source>
</evidence>
<dbReference type="InterPro" id="IPR003822">
    <property type="entry name" value="PAH"/>
</dbReference>
<name>G7IE20_MEDTR</name>
<evidence type="ECO:0000256" key="5">
    <source>
        <dbReference type="SAM" id="MobiDB-lite"/>
    </source>
</evidence>
<dbReference type="EnsemblPlants" id="AES62690">
    <property type="protein sequence ID" value="AES62690"/>
    <property type="gene ID" value="MTR_1g104940"/>
</dbReference>
<evidence type="ECO:0000313" key="7">
    <source>
        <dbReference type="EMBL" id="RHN82061.1"/>
    </source>
</evidence>
<dbReference type="STRING" id="3880.G7IE20"/>
<dbReference type="Proteomes" id="UP000002051">
    <property type="component" value="Unassembled WGS sequence"/>
</dbReference>
<dbReference type="PANTHER" id="PTHR12346:SF0">
    <property type="entry name" value="SIN3A, ISOFORM G"/>
    <property type="match status" value="1"/>
</dbReference>
<reference evidence="8" key="3">
    <citation type="submission" date="2015-04" db="UniProtKB">
        <authorList>
            <consortium name="EnsemblPlants"/>
        </authorList>
    </citation>
    <scope>IDENTIFICATION</scope>
    <source>
        <strain evidence="8">cv. Jemalong A17</strain>
    </source>
</reference>
<evidence type="ECO:0000313" key="8">
    <source>
        <dbReference type="EnsemblPlants" id="AES62690"/>
    </source>
</evidence>
<accession>G7IE20</accession>
<dbReference type="EMBL" id="CM001217">
    <property type="protein sequence ID" value="AES62690.1"/>
    <property type="molecule type" value="Genomic_DNA"/>
</dbReference>
<evidence type="ECO:0000256" key="3">
    <source>
        <dbReference type="ARBA" id="ARBA00023242"/>
    </source>
</evidence>
<dbReference type="Pfam" id="PF02671">
    <property type="entry name" value="PAH"/>
    <property type="match status" value="1"/>
</dbReference>
<dbReference type="PANTHER" id="PTHR12346">
    <property type="entry name" value="SIN3B-RELATED"/>
    <property type="match status" value="1"/>
</dbReference>
<reference evidence="6 9" key="1">
    <citation type="journal article" date="2011" name="Nature">
        <title>The Medicago genome provides insight into the evolution of rhizobial symbioses.</title>
        <authorList>
            <person name="Young N.D."/>
            <person name="Debelle F."/>
            <person name="Oldroyd G.E."/>
            <person name="Geurts R."/>
            <person name="Cannon S.B."/>
            <person name="Udvardi M.K."/>
            <person name="Benedito V.A."/>
            <person name="Mayer K.F."/>
            <person name="Gouzy J."/>
            <person name="Schoof H."/>
            <person name="Van de Peer Y."/>
            <person name="Proost S."/>
            <person name="Cook D.R."/>
            <person name="Meyers B.C."/>
            <person name="Spannagl M."/>
            <person name="Cheung F."/>
            <person name="De Mita S."/>
            <person name="Krishnakumar V."/>
            <person name="Gundlach H."/>
            <person name="Zhou S."/>
            <person name="Mudge J."/>
            <person name="Bharti A.K."/>
            <person name="Murray J.D."/>
            <person name="Naoumkina M.A."/>
            <person name="Rosen B."/>
            <person name="Silverstein K.A."/>
            <person name="Tang H."/>
            <person name="Rombauts S."/>
            <person name="Zhao P.X."/>
            <person name="Zhou P."/>
            <person name="Barbe V."/>
            <person name="Bardou P."/>
            <person name="Bechner M."/>
            <person name="Bellec A."/>
            <person name="Berger A."/>
            <person name="Berges H."/>
            <person name="Bidwell S."/>
            <person name="Bisseling T."/>
            <person name="Choisne N."/>
            <person name="Couloux A."/>
            <person name="Denny R."/>
            <person name="Deshpande S."/>
            <person name="Dai X."/>
            <person name="Doyle J.J."/>
            <person name="Dudez A.M."/>
            <person name="Farmer A.D."/>
            <person name="Fouteau S."/>
            <person name="Franken C."/>
            <person name="Gibelin C."/>
            <person name="Gish J."/>
            <person name="Goldstein S."/>
            <person name="Gonzalez A.J."/>
            <person name="Green P.J."/>
            <person name="Hallab A."/>
            <person name="Hartog M."/>
            <person name="Hua A."/>
            <person name="Humphray S.J."/>
            <person name="Jeong D.H."/>
            <person name="Jing Y."/>
            <person name="Jocker A."/>
            <person name="Kenton S.M."/>
            <person name="Kim D.J."/>
            <person name="Klee K."/>
            <person name="Lai H."/>
            <person name="Lang C."/>
            <person name="Lin S."/>
            <person name="Macmil S.L."/>
            <person name="Magdelenat G."/>
            <person name="Matthews L."/>
            <person name="McCorrison J."/>
            <person name="Monaghan E.L."/>
            <person name="Mun J.H."/>
            <person name="Najar F.Z."/>
            <person name="Nicholson C."/>
            <person name="Noirot C."/>
            <person name="O'Bleness M."/>
            <person name="Paule C.R."/>
            <person name="Poulain J."/>
            <person name="Prion F."/>
            <person name="Qin B."/>
            <person name="Qu C."/>
            <person name="Retzel E.F."/>
            <person name="Riddle C."/>
            <person name="Sallet E."/>
            <person name="Samain S."/>
            <person name="Samson N."/>
            <person name="Sanders I."/>
            <person name="Saurat O."/>
            <person name="Scarpelli C."/>
            <person name="Schiex T."/>
            <person name="Segurens B."/>
            <person name="Severin A.J."/>
            <person name="Sherrier D.J."/>
            <person name="Shi R."/>
            <person name="Sims S."/>
            <person name="Singer S.R."/>
            <person name="Sinharoy S."/>
            <person name="Sterck L."/>
            <person name="Viollet A."/>
            <person name="Wang B.B."/>
            <person name="Wang K."/>
            <person name="Wang M."/>
            <person name="Wang X."/>
            <person name="Warfsmann J."/>
            <person name="Weissenbach J."/>
            <person name="White D.D."/>
            <person name="White J.D."/>
            <person name="Wiley G.B."/>
            <person name="Wincker P."/>
            <person name="Xing Y."/>
            <person name="Yang L."/>
            <person name="Yao Z."/>
            <person name="Ying F."/>
            <person name="Zhai J."/>
            <person name="Zhou L."/>
            <person name="Zuber A."/>
            <person name="Denarie J."/>
            <person name="Dixon R.A."/>
            <person name="May G.D."/>
            <person name="Schwartz D.C."/>
            <person name="Rogers J."/>
            <person name="Quetier F."/>
            <person name="Town C.D."/>
            <person name="Roe B.A."/>
        </authorList>
    </citation>
    <scope>NUCLEOTIDE SEQUENCE [LARGE SCALE GENOMIC DNA]</scope>
    <source>
        <strain evidence="6">A17</strain>
        <strain evidence="8 9">cv. Jemalong A17</strain>
    </source>
</reference>
<dbReference type="OMA" id="RIDKAHC"/>
<organism evidence="6 9">
    <name type="scientific">Medicago truncatula</name>
    <name type="common">Barrel medic</name>
    <name type="synonym">Medicago tribuloides</name>
    <dbReference type="NCBI Taxonomy" id="3880"/>
    <lineage>
        <taxon>Eukaryota</taxon>
        <taxon>Viridiplantae</taxon>
        <taxon>Streptophyta</taxon>
        <taxon>Embryophyta</taxon>
        <taxon>Tracheophyta</taxon>
        <taxon>Spermatophyta</taxon>
        <taxon>Magnoliopsida</taxon>
        <taxon>eudicotyledons</taxon>
        <taxon>Gunneridae</taxon>
        <taxon>Pentapetalae</taxon>
        <taxon>rosids</taxon>
        <taxon>fabids</taxon>
        <taxon>Fabales</taxon>
        <taxon>Fabaceae</taxon>
        <taxon>Papilionoideae</taxon>
        <taxon>50 kb inversion clade</taxon>
        <taxon>NPAAA clade</taxon>
        <taxon>Hologalegina</taxon>
        <taxon>IRL clade</taxon>
        <taxon>Trifolieae</taxon>
        <taxon>Medicago</taxon>
    </lineage>
</organism>
<dbReference type="FunFam" id="1.20.1160.11:FF:000001">
    <property type="entry name" value="Paired amphipathic helix protein Sin3"/>
    <property type="match status" value="1"/>
</dbReference>
<proteinExistence type="predicted"/>
<dbReference type="Proteomes" id="UP000265566">
    <property type="component" value="Chromosome 1"/>
</dbReference>